<feature type="transmembrane region" description="Helical" evidence="1">
    <location>
        <begin position="318"/>
        <end position="337"/>
    </location>
</feature>
<feature type="transmembrane region" description="Helical" evidence="1">
    <location>
        <begin position="349"/>
        <end position="367"/>
    </location>
</feature>
<keyword evidence="1" id="KW-0472">Membrane</keyword>
<feature type="transmembrane region" description="Helical" evidence="1">
    <location>
        <begin position="259"/>
        <end position="283"/>
    </location>
</feature>
<name>A0A7Y4H8F8_9BRAD</name>
<reference evidence="2 3" key="1">
    <citation type="submission" date="2020-03" db="EMBL/GenBank/DDBJ databases">
        <title>Bradyrhizobium diversity isolated from nodules of Muelleranthus trifoliolatus.</title>
        <authorList>
            <person name="Klepa M."/>
            <person name="Helene L."/>
            <person name="Hungria M."/>
        </authorList>
    </citation>
    <scope>NUCLEOTIDE SEQUENCE [LARGE SCALE GENOMIC DNA]</scope>
    <source>
        <strain evidence="2 3">WSM 1744</strain>
    </source>
</reference>
<feature type="transmembrane region" description="Helical" evidence="1">
    <location>
        <begin position="150"/>
        <end position="166"/>
    </location>
</feature>
<comment type="caution">
    <text evidence="2">The sequence shown here is derived from an EMBL/GenBank/DDBJ whole genome shotgun (WGS) entry which is preliminary data.</text>
</comment>
<dbReference type="AlphaFoldDB" id="A0A7Y4H8F8"/>
<feature type="transmembrane region" description="Helical" evidence="1">
    <location>
        <begin position="96"/>
        <end position="114"/>
    </location>
</feature>
<sequence>MSLDVGLSLPGSKAARRGIWTVTPLHAVVAVFLVAIMLRGVLPFNVDVSWWLTICERMLDGQRLYVDILETNPPMAGSVYMLGVVVARAIQVRPEVVTNGLIFLLIAASLALTWRALRLSSLHERAGGAAAIWAVVLLTVLPMYDFGQREHLALVAMLPALAVYILRANRERVAPWAILIAGLCAATTMSFKPYFVFAAGFCILSAAAQARDWRVLFAPENWIAAALVVIHALCIVAFYPEYFTLIYPLARDVYLLANLPLLVILPTSATMLWLLAIMVTLALQSRRQKADAATLVMMAGSLGFAVSFFMQAKGWGYHAYPMVALGLLAAGWALAAGGDGQAGSRPLRAGAMLLVALIFANGCFRFATSIDTRLVREEITLIGPRPKILMLSAANDIGHPTVRELGGTWVSRQQALWVREVVRRALRDGTIDQATADRLATYVARERAGLIDDFRKQPPDVLVIDNQNSDWGSWAAADPELSVLLKPYVLVKNINGIEILRRADQARS</sequence>
<organism evidence="2 3">
    <name type="scientific">Bradyrhizobium archetypum</name>
    <dbReference type="NCBI Taxonomy" id="2721160"/>
    <lineage>
        <taxon>Bacteria</taxon>
        <taxon>Pseudomonadati</taxon>
        <taxon>Pseudomonadota</taxon>
        <taxon>Alphaproteobacteria</taxon>
        <taxon>Hyphomicrobiales</taxon>
        <taxon>Nitrobacteraceae</taxon>
        <taxon>Bradyrhizobium</taxon>
    </lineage>
</organism>
<dbReference type="RefSeq" id="WP_171712656.1">
    <property type="nucleotide sequence ID" value="NZ_JAAVLW010000008.1"/>
</dbReference>
<keyword evidence="3" id="KW-1185">Reference proteome</keyword>
<keyword evidence="1" id="KW-1133">Transmembrane helix</keyword>
<gene>
    <name evidence="2" type="ORF">HCN50_25585</name>
</gene>
<dbReference type="EMBL" id="JAAVLW010000008">
    <property type="protein sequence ID" value="NOJ49578.1"/>
    <property type="molecule type" value="Genomic_DNA"/>
</dbReference>
<keyword evidence="1" id="KW-0812">Transmembrane</keyword>
<proteinExistence type="predicted"/>
<feature type="transmembrane region" description="Helical" evidence="1">
    <location>
        <begin position="295"/>
        <end position="312"/>
    </location>
</feature>
<accession>A0A7Y4H8F8</accession>
<evidence type="ECO:0000256" key="1">
    <source>
        <dbReference type="SAM" id="Phobius"/>
    </source>
</evidence>
<dbReference type="Proteomes" id="UP000528734">
    <property type="component" value="Unassembled WGS sequence"/>
</dbReference>
<feature type="transmembrane region" description="Helical" evidence="1">
    <location>
        <begin position="20"/>
        <end position="42"/>
    </location>
</feature>
<feature type="transmembrane region" description="Helical" evidence="1">
    <location>
        <begin position="222"/>
        <end position="239"/>
    </location>
</feature>
<protein>
    <submittedName>
        <fullName evidence="2">YfhO family protein</fullName>
    </submittedName>
</protein>
<evidence type="ECO:0000313" key="3">
    <source>
        <dbReference type="Proteomes" id="UP000528734"/>
    </source>
</evidence>
<feature type="transmembrane region" description="Helical" evidence="1">
    <location>
        <begin position="173"/>
        <end position="188"/>
    </location>
</feature>
<evidence type="ECO:0000313" key="2">
    <source>
        <dbReference type="EMBL" id="NOJ49578.1"/>
    </source>
</evidence>